<sequence>MRKAERKQSIALLHYSVPPIIGGVEEVLRQHANLFYRYYHKVLVLAGEGGEFSRKYEISFNPLLSSRNKTIIEAQRLSIEEGNNERIFKLSRKIYNFLERFLSNVEIIIAHNIISMNFNLPFTLALNRLANETDKKIIAWNHDSPYFYENYPSYLDREPWNILKNFNPRITYVAITEARKRWFSKLYGTDRIEVITNGVDPVEFFGFSPITIRLLRELN</sequence>
<evidence type="ECO:0000313" key="2">
    <source>
        <dbReference type="EMBL" id="HHE04887.1"/>
    </source>
</evidence>
<protein>
    <submittedName>
        <fullName evidence="2">Glycosyl transferase family 1</fullName>
    </submittedName>
</protein>
<accession>A0A7C5H5Z9</accession>
<feature type="non-terminal residue" evidence="2">
    <location>
        <position position="219"/>
    </location>
</feature>
<dbReference type="GO" id="GO:0016740">
    <property type="term" value="F:transferase activity"/>
    <property type="evidence" value="ECO:0007669"/>
    <property type="project" value="UniProtKB-KW"/>
</dbReference>
<name>A0A7C5H5Z9_UNCW3</name>
<dbReference type="SUPFAM" id="SSF53756">
    <property type="entry name" value="UDP-Glycosyltransferase/glycogen phosphorylase"/>
    <property type="match status" value="1"/>
</dbReference>
<keyword evidence="2" id="KW-0808">Transferase</keyword>
<evidence type="ECO:0000259" key="1">
    <source>
        <dbReference type="Pfam" id="PF13439"/>
    </source>
</evidence>
<organism evidence="2">
    <name type="scientific">candidate division WOR-3 bacterium</name>
    <dbReference type="NCBI Taxonomy" id="2052148"/>
    <lineage>
        <taxon>Bacteria</taxon>
        <taxon>Bacteria division WOR-3</taxon>
    </lineage>
</organism>
<dbReference type="Gene3D" id="3.40.50.2000">
    <property type="entry name" value="Glycogen Phosphorylase B"/>
    <property type="match status" value="1"/>
</dbReference>
<gene>
    <name evidence="2" type="ORF">ENL19_02360</name>
</gene>
<reference evidence="2" key="1">
    <citation type="journal article" date="2020" name="mSystems">
        <title>Genome- and Community-Level Interaction Insights into Carbon Utilization and Element Cycling Functions of Hydrothermarchaeota in Hydrothermal Sediment.</title>
        <authorList>
            <person name="Zhou Z."/>
            <person name="Liu Y."/>
            <person name="Xu W."/>
            <person name="Pan J."/>
            <person name="Luo Z.H."/>
            <person name="Li M."/>
        </authorList>
    </citation>
    <scope>NUCLEOTIDE SEQUENCE [LARGE SCALE GENOMIC DNA]</scope>
    <source>
        <strain evidence="2">HyVt-74</strain>
    </source>
</reference>
<dbReference type="Proteomes" id="UP000886110">
    <property type="component" value="Unassembled WGS sequence"/>
</dbReference>
<dbReference type="Pfam" id="PF13439">
    <property type="entry name" value="Glyco_transf_4"/>
    <property type="match status" value="1"/>
</dbReference>
<dbReference type="AlphaFoldDB" id="A0A7C5H5Z9"/>
<dbReference type="InterPro" id="IPR028098">
    <property type="entry name" value="Glyco_trans_4-like_N"/>
</dbReference>
<comment type="caution">
    <text evidence="2">The sequence shown here is derived from an EMBL/GenBank/DDBJ whole genome shotgun (WGS) entry which is preliminary data.</text>
</comment>
<proteinExistence type="predicted"/>
<dbReference type="EMBL" id="DRTB01000177">
    <property type="protein sequence ID" value="HHE04887.1"/>
    <property type="molecule type" value="Genomic_DNA"/>
</dbReference>
<feature type="domain" description="Glycosyltransferase subfamily 4-like N-terminal" evidence="1">
    <location>
        <begin position="21"/>
        <end position="201"/>
    </location>
</feature>